<keyword evidence="8" id="KW-0256">Endoplasmic reticulum</keyword>
<keyword evidence="5" id="KW-1003">Cell membrane</keyword>
<accession>A0A6H5FZT0</accession>
<evidence type="ECO:0000256" key="1">
    <source>
        <dbReference type="ARBA" id="ARBA00004163"/>
    </source>
</evidence>
<dbReference type="SMART" id="SM00698">
    <property type="entry name" value="MORN"/>
    <property type="match status" value="1"/>
</dbReference>
<dbReference type="PANTHER" id="PTHR23085">
    <property type="entry name" value="GH28348P"/>
    <property type="match status" value="1"/>
</dbReference>
<dbReference type="AlphaFoldDB" id="A0A6H5FZT0"/>
<dbReference type="GO" id="GO:0005789">
    <property type="term" value="C:endoplasmic reticulum membrane"/>
    <property type="evidence" value="ECO:0007669"/>
    <property type="project" value="UniProtKB-SubCell"/>
</dbReference>
<dbReference type="Proteomes" id="UP000479000">
    <property type="component" value="Unassembled WGS sequence"/>
</dbReference>
<dbReference type="EMBL" id="CADCXU010002828">
    <property type="protein sequence ID" value="CAA9994931.1"/>
    <property type="molecule type" value="Genomic_DNA"/>
</dbReference>
<reference evidence="12 13" key="1">
    <citation type="submission" date="2020-02" db="EMBL/GenBank/DDBJ databases">
        <authorList>
            <person name="Ferguson B K."/>
        </authorList>
    </citation>
    <scope>NUCLEOTIDE SEQUENCE [LARGE SCALE GENOMIC DNA]</scope>
</reference>
<evidence type="ECO:0000256" key="10">
    <source>
        <dbReference type="ARBA" id="ARBA00023136"/>
    </source>
</evidence>
<sequence length="69" mass="7621">MGFVGTYQGQWLRGMRHGYGVRASAPFGQASHYRPNKNLRASLTSLRSVDGGPEAQAAERDRRIDDSRG</sequence>
<dbReference type="InterPro" id="IPR017191">
    <property type="entry name" value="Junctophilin"/>
</dbReference>
<comment type="similarity">
    <text evidence="4">Belongs to the junctophilin family.</text>
</comment>
<name>A0A6H5FZT0_9HEMI</name>
<evidence type="ECO:0000256" key="9">
    <source>
        <dbReference type="ARBA" id="ARBA00022989"/>
    </source>
</evidence>
<dbReference type="Pfam" id="PF02493">
    <property type="entry name" value="MORN"/>
    <property type="match status" value="1"/>
</dbReference>
<keyword evidence="10" id="KW-0472">Membrane</keyword>
<evidence type="ECO:0000256" key="5">
    <source>
        <dbReference type="ARBA" id="ARBA00022475"/>
    </source>
</evidence>
<feature type="non-terminal residue" evidence="12">
    <location>
        <position position="69"/>
    </location>
</feature>
<evidence type="ECO:0000256" key="8">
    <source>
        <dbReference type="ARBA" id="ARBA00022824"/>
    </source>
</evidence>
<evidence type="ECO:0000256" key="4">
    <source>
        <dbReference type="ARBA" id="ARBA00008599"/>
    </source>
</evidence>
<evidence type="ECO:0000313" key="13">
    <source>
        <dbReference type="Proteomes" id="UP000479000"/>
    </source>
</evidence>
<protein>
    <submittedName>
        <fullName evidence="12">Uncharacterized protein</fullName>
    </submittedName>
</protein>
<evidence type="ECO:0000256" key="11">
    <source>
        <dbReference type="SAM" id="MobiDB-lite"/>
    </source>
</evidence>
<evidence type="ECO:0000256" key="3">
    <source>
        <dbReference type="ARBA" id="ARBA00004236"/>
    </source>
</evidence>
<dbReference type="PANTHER" id="PTHR23085:SF16">
    <property type="entry name" value="GH28348P"/>
    <property type="match status" value="1"/>
</dbReference>
<dbReference type="OrthoDB" id="284854at2759"/>
<feature type="region of interest" description="Disordered" evidence="11">
    <location>
        <begin position="45"/>
        <end position="69"/>
    </location>
</feature>
<keyword evidence="9" id="KW-1133">Transmembrane helix</keyword>
<proteinExistence type="inferred from homology"/>
<evidence type="ECO:0000256" key="2">
    <source>
        <dbReference type="ARBA" id="ARBA00004184"/>
    </source>
</evidence>
<dbReference type="InterPro" id="IPR003409">
    <property type="entry name" value="MORN"/>
</dbReference>
<evidence type="ECO:0000256" key="7">
    <source>
        <dbReference type="ARBA" id="ARBA00022737"/>
    </source>
</evidence>
<dbReference type="GO" id="GO:0005886">
    <property type="term" value="C:plasma membrane"/>
    <property type="evidence" value="ECO:0007669"/>
    <property type="project" value="UniProtKB-SubCell"/>
</dbReference>
<evidence type="ECO:0000313" key="12">
    <source>
        <dbReference type="EMBL" id="CAA9994931.1"/>
    </source>
</evidence>
<feature type="compositionally biased region" description="Basic and acidic residues" evidence="11">
    <location>
        <begin position="57"/>
        <end position="69"/>
    </location>
</feature>
<gene>
    <name evidence="12" type="ORF">NTEN_LOCUS1747</name>
</gene>
<comment type="subcellular location">
    <subcellularLocation>
        <location evidence="3">Cell membrane</location>
    </subcellularLocation>
    <subcellularLocation>
        <location evidence="2">Endomembrane system</location>
        <topology evidence="2">Peripheral membrane protein</topology>
    </subcellularLocation>
    <subcellularLocation>
        <location evidence="1">Endoplasmic reticulum membrane</location>
        <topology evidence="1">Single-pass type IV membrane protein</topology>
    </subcellularLocation>
</comment>
<keyword evidence="7" id="KW-0677">Repeat</keyword>
<keyword evidence="13" id="KW-1185">Reference proteome</keyword>
<dbReference type="GO" id="GO:0030314">
    <property type="term" value="C:junctional membrane complex"/>
    <property type="evidence" value="ECO:0007669"/>
    <property type="project" value="InterPro"/>
</dbReference>
<evidence type="ECO:0000256" key="6">
    <source>
        <dbReference type="ARBA" id="ARBA00022692"/>
    </source>
</evidence>
<keyword evidence="6" id="KW-0812">Transmembrane</keyword>
<organism evidence="12 13">
    <name type="scientific">Nesidiocoris tenuis</name>
    <dbReference type="NCBI Taxonomy" id="355587"/>
    <lineage>
        <taxon>Eukaryota</taxon>
        <taxon>Metazoa</taxon>
        <taxon>Ecdysozoa</taxon>
        <taxon>Arthropoda</taxon>
        <taxon>Hexapoda</taxon>
        <taxon>Insecta</taxon>
        <taxon>Pterygota</taxon>
        <taxon>Neoptera</taxon>
        <taxon>Paraneoptera</taxon>
        <taxon>Hemiptera</taxon>
        <taxon>Heteroptera</taxon>
        <taxon>Panheteroptera</taxon>
        <taxon>Cimicomorpha</taxon>
        <taxon>Miridae</taxon>
        <taxon>Dicyphina</taxon>
        <taxon>Nesidiocoris</taxon>
    </lineage>
</organism>